<gene>
    <name evidence="1" type="ORF">BCF33_2628</name>
</gene>
<dbReference type="PANTHER" id="PTHR30565:SF9">
    <property type="entry name" value="PROTEIN YCIF"/>
    <property type="match status" value="1"/>
</dbReference>
<evidence type="ECO:0000313" key="2">
    <source>
        <dbReference type="Proteomes" id="UP000238801"/>
    </source>
</evidence>
<dbReference type="SUPFAM" id="SSF47240">
    <property type="entry name" value="Ferritin-like"/>
    <property type="match status" value="1"/>
</dbReference>
<accession>A0A2T0X4F4</accession>
<dbReference type="RefSeq" id="WP_106161303.1">
    <property type="nucleotide sequence ID" value="NZ_PVTT01000002.1"/>
</dbReference>
<name>A0A2T0X4F4_9RHOB</name>
<comment type="caution">
    <text evidence="1">The sequence shown here is derived from an EMBL/GenBank/DDBJ whole genome shotgun (WGS) entry which is preliminary data.</text>
</comment>
<dbReference type="Gene3D" id="1.20.1260.10">
    <property type="match status" value="1"/>
</dbReference>
<dbReference type="Proteomes" id="UP000238801">
    <property type="component" value="Unassembled WGS sequence"/>
</dbReference>
<reference evidence="1 2" key="1">
    <citation type="submission" date="2018-03" db="EMBL/GenBank/DDBJ databases">
        <title>Genomic Encyclopedia of Archaeal and Bacterial Type Strains, Phase II (KMG-II): from individual species to whole genera.</title>
        <authorList>
            <person name="Goeker M."/>
        </authorList>
    </citation>
    <scope>NUCLEOTIDE SEQUENCE [LARGE SCALE GENOMIC DNA]</scope>
    <source>
        <strain evidence="1 2">DSM 29318</strain>
    </source>
</reference>
<dbReference type="InterPro" id="IPR047114">
    <property type="entry name" value="YciF"/>
</dbReference>
<dbReference type="AlphaFoldDB" id="A0A2T0X4F4"/>
<dbReference type="InterPro" id="IPR012347">
    <property type="entry name" value="Ferritin-like"/>
</dbReference>
<dbReference type="InterPro" id="IPR009078">
    <property type="entry name" value="Ferritin-like_SF"/>
</dbReference>
<organism evidence="1 2">
    <name type="scientific">Hasllibacter halocynthiae</name>
    <dbReference type="NCBI Taxonomy" id="595589"/>
    <lineage>
        <taxon>Bacteria</taxon>
        <taxon>Pseudomonadati</taxon>
        <taxon>Pseudomonadota</taxon>
        <taxon>Alphaproteobacteria</taxon>
        <taxon>Rhodobacterales</taxon>
        <taxon>Roseobacteraceae</taxon>
        <taxon>Hasllibacter</taxon>
    </lineage>
</organism>
<dbReference type="EMBL" id="PVTT01000002">
    <property type="protein sequence ID" value="PRY93744.1"/>
    <property type="molecule type" value="Genomic_DNA"/>
</dbReference>
<keyword evidence="2" id="KW-1185">Reference proteome</keyword>
<dbReference type="Pfam" id="PF05974">
    <property type="entry name" value="DUF892"/>
    <property type="match status" value="1"/>
</dbReference>
<protein>
    <submittedName>
        <fullName evidence="1">Ferritin-like metal-binding protein YciE</fullName>
    </submittedName>
</protein>
<dbReference type="InterPro" id="IPR010287">
    <property type="entry name" value="DUF892_YciF-like"/>
</dbReference>
<sequence>MALNDLKDVYTDQLADLWSACSQSREATMALSGAASDQDLKDALDAGAEGILAGMDAIKDLAARHGFDPESEHCKGMEGLVREARDHAVEAEFGSDAARDAMIISQYQRMAHYAIAGWGCCKAFASRLGLGEDARTLDECLSNTYDGDDRMTDIATGKDGVNADAVA</sequence>
<dbReference type="PANTHER" id="PTHR30565">
    <property type="entry name" value="PROTEIN YCIF"/>
    <property type="match status" value="1"/>
</dbReference>
<evidence type="ECO:0000313" key="1">
    <source>
        <dbReference type="EMBL" id="PRY93744.1"/>
    </source>
</evidence>
<proteinExistence type="predicted"/>
<dbReference type="OrthoDB" id="9795056at2"/>